<dbReference type="EMBL" id="CP042276">
    <property type="protein sequence ID" value="QDY97761.1"/>
    <property type="molecule type" value="Genomic_DNA"/>
</dbReference>
<accession>A0AAP9EAE1</accession>
<feature type="transmembrane region" description="Helical" evidence="5">
    <location>
        <begin position="70"/>
        <end position="90"/>
    </location>
</feature>
<dbReference type="PANTHER" id="PTHR23501:SF51">
    <property type="entry name" value="MULTIDRUG RESISTANCE PROTEIN B"/>
    <property type="match status" value="1"/>
</dbReference>
<comment type="subcellular location">
    <subcellularLocation>
        <location evidence="1">Membrane</location>
        <topology evidence="1">Multi-pass membrane protein</topology>
    </subcellularLocation>
</comment>
<keyword evidence="6" id="KW-0614">Plasmid</keyword>
<dbReference type="Proteomes" id="UP000222296">
    <property type="component" value="Plasmid pAt"/>
</dbReference>
<evidence type="ECO:0000256" key="3">
    <source>
        <dbReference type="ARBA" id="ARBA00022989"/>
    </source>
</evidence>
<sequence>MVADWRWLYWQFVPVAVVSGALVAWALPREPIIWKRFSSINWMGLLTGIPGLLLLAVSLDQGNRLDWFNSPLICSAMAVGCICLVAYAVVEWSHPAPFVKFQLLARRNLHLGFTIFIFILIALISGAVLPSSFLASN</sequence>
<reference evidence="6 7" key="1">
    <citation type="journal article" date="2017" name="Genome Announc.">
        <title>Draft Genome Sequence of Agrobacterium tumefaciens Biovar 1 Strain 186, Isolated from Walnut.</title>
        <authorList>
            <person name="Poret-Peterson A.T."/>
            <person name="Bhatnagar S."/>
            <person name="McClean A.E."/>
            <person name="Kluepfel D.A."/>
        </authorList>
    </citation>
    <scope>NUCLEOTIDE SEQUENCE [LARGE SCALE GENOMIC DNA]</scope>
    <source>
        <strain evidence="6 7">186</strain>
    </source>
</reference>
<evidence type="ECO:0000256" key="5">
    <source>
        <dbReference type="SAM" id="Phobius"/>
    </source>
</evidence>
<evidence type="ECO:0000256" key="2">
    <source>
        <dbReference type="ARBA" id="ARBA00022692"/>
    </source>
</evidence>
<evidence type="ECO:0000256" key="4">
    <source>
        <dbReference type="ARBA" id="ARBA00023136"/>
    </source>
</evidence>
<dbReference type="RefSeq" id="WP_099086683.1">
    <property type="nucleotide sequence ID" value="NZ_CP042276.1"/>
</dbReference>
<evidence type="ECO:0000313" key="7">
    <source>
        <dbReference type="Proteomes" id="UP000222296"/>
    </source>
</evidence>
<geneLocation type="plasmid" evidence="7">
    <name>pat</name>
</geneLocation>
<dbReference type="GO" id="GO:0022857">
    <property type="term" value="F:transmembrane transporter activity"/>
    <property type="evidence" value="ECO:0007669"/>
    <property type="project" value="TreeGrafter"/>
</dbReference>
<name>A0AAP9EAE1_AGRTU</name>
<keyword evidence="4 5" id="KW-0472">Membrane</keyword>
<feature type="transmembrane region" description="Helical" evidence="5">
    <location>
        <begin position="39"/>
        <end position="58"/>
    </location>
</feature>
<evidence type="ECO:0000313" key="6">
    <source>
        <dbReference type="EMBL" id="QDY97761.1"/>
    </source>
</evidence>
<feature type="transmembrane region" description="Helical" evidence="5">
    <location>
        <begin position="111"/>
        <end position="135"/>
    </location>
</feature>
<organism evidence="6 7">
    <name type="scientific">Agrobacterium tumefaciens</name>
    <dbReference type="NCBI Taxonomy" id="358"/>
    <lineage>
        <taxon>Bacteria</taxon>
        <taxon>Pseudomonadati</taxon>
        <taxon>Pseudomonadota</taxon>
        <taxon>Alphaproteobacteria</taxon>
        <taxon>Hyphomicrobiales</taxon>
        <taxon>Rhizobiaceae</taxon>
        <taxon>Rhizobium/Agrobacterium group</taxon>
        <taxon>Agrobacterium</taxon>
        <taxon>Agrobacterium tumefaciens complex</taxon>
    </lineage>
</organism>
<dbReference type="PANTHER" id="PTHR23501">
    <property type="entry name" value="MAJOR FACILITATOR SUPERFAMILY"/>
    <property type="match status" value="1"/>
</dbReference>
<keyword evidence="3 5" id="KW-1133">Transmembrane helix</keyword>
<keyword evidence="2 5" id="KW-0812">Transmembrane</keyword>
<protein>
    <submittedName>
        <fullName evidence="6">Uncharacterized protein</fullName>
    </submittedName>
</protein>
<feature type="transmembrane region" description="Helical" evidence="5">
    <location>
        <begin position="6"/>
        <end position="27"/>
    </location>
</feature>
<proteinExistence type="predicted"/>
<dbReference type="AlphaFoldDB" id="A0AAP9EAE1"/>
<evidence type="ECO:0000256" key="1">
    <source>
        <dbReference type="ARBA" id="ARBA00004141"/>
    </source>
</evidence>
<dbReference type="GO" id="GO:0005886">
    <property type="term" value="C:plasma membrane"/>
    <property type="evidence" value="ECO:0007669"/>
    <property type="project" value="TreeGrafter"/>
</dbReference>
<gene>
    <name evidence="6" type="ORF">CG010_026875</name>
</gene>